<dbReference type="EMBL" id="HG684263">
    <property type="protein sequence ID" value="CDJ32545.1"/>
    <property type="molecule type" value="Genomic_DNA"/>
</dbReference>
<dbReference type="OrthoDB" id="10327204at2759"/>
<evidence type="ECO:0000256" key="1">
    <source>
        <dbReference type="SAM" id="MobiDB-lite"/>
    </source>
</evidence>
<protein>
    <submittedName>
        <fullName evidence="2">Uncharacterized protein</fullName>
    </submittedName>
</protein>
<accession>U6K495</accession>
<organism evidence="2 3">
    <name type="scientific">Eimeria mitis</name>
    <dbReference type="NCBI Taxonomy" id="44415"/>
    <lineage>
        <taxon>Eukaryota</taxon>
        <taxon>Sar</taxon>
        <taxon>Alveolata</taxon>
        <taxon>Apicomplexa</taxon>
        <taxon>Conoidasida</taxon>
        <taxon>Coccidia</taxon>
        <taxon>Eucoccidiorida</taxon>
        <taxon>Eimeriorina</taxon>
        <taxon>Eimeriidae</taxon>
        <taxon>Eimeria</taxon>
    </lineage>
</organism>
<reference evidence="2" key="1">
    <citation type="submission" date="2013-10" db="EMBL/GenBank/DDBJ databases">
        <title>Genomic analysis of the causative agents of coccidiosis in chickens.</title>
        <authorList>
            <person name="Reid A.J."/>
            <person name="Blake D."/>
            <person name="Billington K."/>
            <person name="Browne H."/>
            <person name="Dunn M."/>
            <person name="Hung S."/>
            <person name="Kawahara F."/>
            <person name="Miranda-Saavedra D."/>
            <person name="Mourier T."/>
            <person name="Nagra H."/>
            <person name="Otto T.D."/>
            <person name="Rawlings N."/>
            <person name="Sanchez A."/>
            <person name="Sanders M."/>
            <person name="Subramaniam C."/>
            <person name="Tay Y."/>
            <person name="Dear P."/>
            <person name="Doerig C."/>
            <person name="Gruber A."/>
            <person name="Parkinson J."/>
            <person name="Shirley M."/>
            <person name="Wan K.L."/>
            <person name="Berriman M."/>
            <person name="Tomley F."/>
            <person name="Pain A."/>
        </authorList>
    </citation>
    <scope>NUCLEOTIDE SEQUENCE [LARGE SCALE GENOMIC DNA]</scope>
    <source>
        <strain evidence="2">Houghton</strain>
    </source>
</reference>
<gene>
    <name evidence="2" type="ORF">EMH_0012850</name>
</gene>
<evidence type="ECO:0000313" key="2">
    <source>
        <dbReference type="EMBL" id="CDJ32545.1"/>
    </source>
</evidence>
<proteinExistence type="predicted"/>
<feature type="region of interest" description="Disordered" evidence="1">
    <location>
        <begin position="106"/>
        <end position="136"/>
    </location>
</feature>
<name>U6K495_9EIME</name>
<reference evidence="2" key="2">
    <citation type="submission" date="2013-10" db="EMBL/GenBank/DDBJ databases">
        <authorList>
            <person name="Aslett M."/>
        </authorList>
    </citation>
    <scope>NUCLEOTIDE SEQUENCE [LARGE SCALE GENOMIC DNA]</scope>
    <source>
        <strain evidence="2">Houghton</strain>
    </source>
</reference>
<dbReference type="RefSeq" id="XP_013355110.1">
    <property type="nucleotide sequence ID" value="XM_013499656.1"/>
</dbReference>
<sequence>MGIVASLESASETTKNQFAAEYMFVPEGTRGVRTVFEYFARLINGVRSVAPPSDAEPEAVAAHKVRSAFLIALLDATSERLRGIDERSSMVPEFWEYSAPLDEDAKTKIPYLPSSKDDRQSSGESSDVPASADAGAATEDGVQFSVFLKRLNTHVEDLSDQISEAEEKEAKSKVPADVKRELALRFADLLGAARTRLEEDSERREGDGESIYGETGASAYAGELARRAQTQTECVLEEATRYLVDLEAELSNERQSGYHDRSFVNEVADYWKGAEVEKAWKSITEEEREKRAVAQRIKLSALRAVQDAVQECASRKEYVDALLLQAAIALL</sequence>
<dbReference type="AlphaFoldDB" id="U6K495"/>
<dbReference type="Proteomes" id="UP000030744">
    <property type="component" value="Unassembled WGS sequence"/>
</dbReference>
<dbReference type="GeneID" id="25376248"/>
<evidence type="ECO:0000313" key="3">
    <source>
        <dbReference type="Proteomes" id="UP000030744"/>
    </source>
</evidence>
<keyword evidence="3" id="KW-1185">Reference proteome</keyword>
<dbReference type="VEuPathDB" id="ToxoDB:EMH_0012850"/>